<protein>
    <recommendedName>
        <fullName evidence="3">PD-(D/E)XK nuclease superfamily protein</fullName>
    </recommendedName>
</protein>
<evidence type="ECO:0000313" key="1">
    <source>
        <dbReference type="EMBL" id="MEY9260042.1"/>
    </source>
</evidence>
<proteinExistence type="predicted"/>
<dbReference type="InterPro" id="IPR029470">
    <property type="entry name" value="PDDEXK_4"/>
</dbReference>
<gene>
    <name evidence="1" type="ORF">ABH903_003080</name>
</gene>
<name>A0ABV4ENG9_BREEP</name>
<organism evidence="1 2">
    <name type="scientific">Brevibacterium epidermidis</name>
    <dbReference type="NCBI Taxonomy" id="1698"/>
    <lineage>
        <taxon>Bacteria</taxon>
        <taxon>Bacillati</taxon>
        <taxon>Actinomycetota</taxon>
        <taxon>Actinomycetes</taxon>
        <taxon>Micrococcales</taxon>
        <taxon>Brevibacteriaceae</taxon>
        <taxon>Brevibacterium</taxon>
    </lineage>
</organism>
<sequence>MMEVGVSTGVMMAEAMGAVYRSWSDASKKRYEALAQHQLGFILRQPGELELFVRNILKRRASEWLTVSEERVSSSGGRFDHEITNAQDDVIAVIEDKIFAGFSPGQIESYAKDIGDVNRRPVVLVLLPEHRKPSLSELRRTTSKVEIKVESWRTVCATMAAISPNEHLWATLSDFAEQAGLPSLQGLPSTEGMNNSDLGRDAGDLVRSAQAVARHFWGNERSPLTFSFHGGNQRVWIQSGMTSSNYGVELDFESSHCIYVAKNRPSDWYAMMIGQFRGGKLSRRAVERVEGWRRSASSKYPTRDLGRFIEGLPWLGTRPKQRTSEALRVAAAVFQPRYLTGAAVEATHVRSARGSRIGAVLTLEAGNRKREVGAFIGPPHDRDWDRAAVYIAADGNDSPLVALPNESGPGYVRRVWAELHSALHN</sequence>
<dbReference type="Pfam" id="PF14281">
    <property type="entry name" value="PDDEXK_4"/>
    <property type="match status" value="1"/>
</dbReference>
<dbReference type="Proteomes" id="UP001565435">
    <property type="component" value="Unassembled WGS sequence"/>
</dbReference>
<comment type="caution">
    <text evidence="1">The sequence shown here is derived from an EMBL/GenBank/DDBJ whole genome shotgun (WGS) entry which is preliminary data.</text>
</comment>
<dbReference type="EMBL" id="JBGBYS010000022">
    <property type="protein sequence ID" value="MEY9260042.1"/>
    <property type="molecule type" value="Genomic_DNA"/>
</dbReference>
<reference evidence="1 2" key="1">
    <citation type="submission" date="2024-07" db="EMBL/GenBank/DDBJ databases">
        <title>Mealworm larvae gut microbial communities from Newark, Delaware, USA.</title>
        <authorList>
            <person name="Blenner M."/>
        </authorList>
    </citation>
    <scope>NUCLEOTIDE SEQUENCE [LARGE SCALE GENOMIC DNA]</scope>
    <source>
        <strain evidence="1 2">UD i117</strain>
    </source>
</reference>
<evidence type="ECO:0000313" key="2">
    <source>
        <dbReference type="Proteomes" id="UP001565435"/>
    </source>
</evidence>
<evidence type="ECO:0008006" key="3">
    <source>
        <dbReference type="Google" id="ProtNLM"/>
    </source>
</evidence>
<keyword evidence="2" id="KW-1185">Reference proteome</keyword>
<accession>A0ABV4ENG9</accession>